<dbReference type="InterPro" id="IPR050832">
    <property type="entry name" value="Bact_Acetyltransf"/>
</dbReference>
<dbReference type="SUPFAM" id="SSF55729">
    <property type="entry name" value="Acyl-CoA N-acyltransferases (Nat)"/>
    <property type="match status" value="1"/>
</dbReference>
<evidence type="ECO:0000259" key="3">
    <source>
        <dbReference type="PROSITE" id="PS51186"/>
    </source>
</evidence>
<dbReference type="PROSITE" id="PS51186">
    <property type="entry name" value="GNAT"/>
    <property type="match status" value="1"/>
</dbReference>
<evidence type="ECO:0000313" key="4">
    <source>
        <dbReference type="EMBL" id="NLR64686.1"/>
    </source>
</evidence>
<dbReference type="Proteomes" id="UP000570474">
    <property type="component" value="Unassembled WGS sequence"/>
</dbReference>
<dbReference type="AlphaFoldDB" id="A0A847RNN3"/>
<evidence type="ECO:0000256" key="2">
    <source>
        <dbReference type="ARBA" id="ARBA00023315"/>
    </source>
</evidence>
<keyword evidence="1 4" id="KW-0808">Transferase</keyword>
<evidence type="ECO:0000256" key="1">
    <source>
        <dbReference type="ARBA" id="ARBA00022679"/>
    </source>
</evidence>
<dbReference type="GO" id="GO:0016747">
    <property type="term" value="F:acyltransferase activity, transferring groups other than amino-acyl groups"/>
    <property type="evidence" value="ECO:0007669"/>
    <property type="project" value="InterPro"/>
</dbReference>
<dbReference type="InterPro" id="IPR000182">
    <property type="entry name" value="GNAT_dom"/>
</dbReference>
<feature type="domain" description="N-acetyltransferase" evidence="3">
    <location>
        <begin position="2"/>
        <end position="154"/>
    </location>
</feature>
<keyword evidence="2" id="KW-0012">Acyltransferase</keyword>
<evidence type="ECO:0000313" key="5">
    <source>
        <dbReference type="Proteomes" id="UP000570474"/>
    </source>
</evidence>
<keyword evidence="5" id="KW-1185">Reference proteome</keyword>
<reference evidence="4 5" key="1">
    <citation type="submission" date="2020-04" db="EMBL/GenBank/DDBJ databases">
        <authorList>
            <person name="Yin C."/>
        </authorList>
    </citation>
    <scope>NUCLEOTIDE SEQUENCE [LARGE SCALE GENOMIC DNA]</scope>
    <source>
        <strain evidence="4 5">Ae27</strain>
    </source>
</reference>
<sequence>MITYRKADIRDIPQTVSLRLQFLKEVYPQADASRDVLLQEKITAYLQEHLPQGDFVNLFAEDNGVIVASAGIVFYNQPPLYHNLDGQVAYILNVYTLPAYRGQGIARALMERLIIEAKDRNTGKLSLHASKDGRLLYEKLGFLAGDNEMTLQLPRVQP</sequence>
<accession>A0A847RNN3</accession>
<dbReference type="PANTHER" id="PTHR43877">
    <property type="entry name" value="AMINOALKYLPHOSPHONATE N-ACETYLTRANSFERASE-RELATED-RELATED"/>
    <property type="match status" value="1"/>
</dbReference>
<name>A0A847RNN3_9BACT</name>
<dbReference type="CDD" id="cd04301">
    <property type="entry name" value="NAT_SF"/>
    <property type="match status" value="1"/>
</dbReference>
<organism evidence="4 5">
    <name type="scientific">Chitinophaga varians</name>
    <dbReference type="NCBI Taxonomy" id="2202339"/>
    <lineage>
        <taxon>Bacteria</taxon>
        <taxon>Pseudomonadati</taxon>
        <taxon>Bacteroidota</taxon>
        <taxon>Chitinophagia</taxon>
        <taxon>Chitinophagales</taxon>
        <taxon>Chitinophagaceae</taxon>
        <taxon>Chitinophaga</taxon>
    </lineage>
</organism>
<dbReference type="RefSeq" id="WP_168870628.1">
    <property type="nucleotide sequence ID" value="NZ_JABAIA010000001.1"/>
</dbReference>
<dbReference type="InterPro" id="IPR016181">
    <property type="entry name" value="Acyl_CoA_acyltransferase"/>
</dbReference>
<protein>
    <submittedName>
        <fullName evidence="4">GNAT family N-acetyltransferase</fullName>
    </submittedName>
</protein>
<gene>
    <name evidence="4" type="ORF">HGH92_10240</name>
</gene>
<dbReference type="Pfam" id="PF00583">
    <property type="entry name" value="Acetyltransf_1"/>
    <property type="match status" value="1"/>
</dbReference>
<comment type="caution">
    <text evidence="4">The sequence shown here is derived from an EMBL/GenBank/DDBJ whole genome shotgun (WGS) entry which is preliminary data.</text>
</comment>
<dbReference type="PANTHER" id="PTHR43877:SF2">
    <property type="entry name" value="AMINOALKYLPHOSPHONATE N-ACETYLTRANSFERASE-RELATED"/>
    <property type="match status" value="1"/>
</dbReference>
<proteinExistence type="predicted"/>
<dbReference type="EMBL" id="JABAIA010000001">
    <property type="protein sequence ID" value="NLR64686.1"/>
    <property type="molecule type" value="Genomic_DNA"/>
</dbReference>
<dbReference type="Gene3D" id="3.40.630.30">
    <property type="match status" value="1"/>
</dbReference>